<feature type="transmembrane region" description="Helical" evidence="2">
    <location>
        <begin position="73"/>
        <end position="94"/>
    </location>
</feature>
<reference evidence="3 4" key="1">
    <citation type="submission" date="2019-11" db="EMBL/GenBank/DDBJ databases">
        <title>Whole genome sequence of Oryza granulata.</title>
        <authorList>
            <person name="Li W."/>
        </authorList>
    </citation>
    <scope>NUCLEOTIDE SEQUENCE [LARGE SCALE GENOMIC DNA]</scope>
    <source>
        <strain evidence="4">cv. Menghai</strain>
        <tissue evidence="3">Leaf</tissue>
    </source>
</reference>
<evidence type="ECO:0000256" key="2">
    <source>
        <dbReference type="SAM" id="Phobius"/>
    </source>
</evidence>
<comment type="caution">
    <text evidence="3">The sequence shown here is derived from an EMBL/GenBank/DDBJ whole genome shotgun (WGS) entry which is preliminary data.</text>
</comment>
<name>A0A6G1EQM5_9ORYZ</name>
<keyword evidence="2" id="KW-1133">Transmembrane helix</keyword>
<proteinExistence type="predicted"/>
<keyword evidence="4" id="KW-1185">Reference proteome</keyword>
<gene>
    <name evidence="3" type="ORF">E2562_028426</name>
</gene>
<accession>A0A6G1EQM5</accession>
<organism evidence="3 4">
    <name type="scientific">Oryza meyeriana var. granulata</name>
    <dbReference type="NCBI Taxonomy" id="110450"/>
    <lineage>
        <taxon>Eukaryota</taxon>
        <taxon>Viridiplantae</taxon>
        <taxon>Streptophyta</taxon>
        <taxon>Embryophyta</taxon>
        <taxon>Tracheophyta</taxon>
        <taxon>Spermatophyta</taxon>
        <taxon>Magnoliopsida</taxon>
        <taxon>Liliopsida</taxon>
        <taxon>Poales</taxon>
        <taxon>Poaceae</taxon>
        <taxon>BOP clade</taxon>
        <taxon>Oryzoideae</taxon>
        <taxon>Oryzeae</taxon>
        <taxon>Oryzinae</taxon>
        <taxon>Oryza</taxon>
        <taxon>Oryza meyeriana</taxon>
    </lineage>
</organism>
<keyword evidence="2" id="KW-0812">Transmembrane</keyword>
<evidence type="ECO:0000313" key="4">
    <source>
        <dbReference type="Proteomes" id="UP000479710"/>
    </source>
</evidence>
<sequence>MAARLGSDGLWDRSKDAASATVDAGEGVAVGCHDLGKMVEALEWLGVPGNGSRSQLDSDASGRQRRRHSSGDSIGVVATMLLGKAMLMGGFAQLGNGGSGGWR</sequence>
<protein>
    <submittedName>
        <fullName evidence="3">Uncharacterized protein</fullName>
    </submittedName>
</protein>
<evidence type="ECO:0000313" key="3">
    <source>
        <dbReference type="EMBL" id="KAF0926940.1"/>
    </source>
</evidence>
<dbReference type="EMBL" id="SPHZ02000003">
    <property type="protein sequence ID" value="KAF0926940.1"/>
    <property type="molecule type" value="Genomic_DNA"/>
</dbReference>
<keyword evidence="2" id="KW-0472">Membrane</keyword>
<dbReference type="AlphaFoldDB" id="A0A6G1EQM5"/>
<dbReference type="Proteomes" id="UP000479710">
    <property type="component" value="Unassembled WGS sequence"/>
</dbReference>
<feature type="region of interest" description="Disordered" evidence="1">
    <location>
        <begin position="47"/>
        <end position="71"/>
    </location>
</feature>
<evidence type="ECO:0000256" key="1">
    <source>
        <dbReference type="SAM" id="MobiDB-lite"/>
    </source>
</evidence>